<evidence type="ECO:0000256" key="5">
    <source>
        <dbReference type="ARBA" id="ARBA00023002"/>
    </source>
</evidence>
<evidence type="ECO:0000259" key="6">
    <source>
        <dbReference type="Pfam" id="PF26370"/>
    </source>
</evidence>
<sequence>MSLEVIKNGNPFGAHRVVEPKGVLPQPARKIDNNLNRIWDNELLIDVQFLNIDSASFTQIKTEVGADDDKIKAKILEIVSDRGKMHNPVTGSGGMLIGTVQAVGEKLKETCPLKEGDRIVSLVSLSLTPLAIEEILEVKKETDQVKVKAKAVLFENSLYAKLPEDMPETLALAVLDVCGAPAQTARLVKQGDTTVIIGAGGKSGILCAWEAKRRAGVTGRIIGVEYSDAGVASLEALGICDDVVKLDASDALTCYDTISTLTDGKLADVIINCVNIENTELASIMMCRDKGVVYFFSMATSFTKAALGAEGIGKDVDMIIGNGYTAGHAEIALNVVRESNDIREMYEKLYV</sequence>
<dbReference type="PANTHER" id="PTHR43350:SF19">
    <property type="entry name" value="D-GULOSIDE 3-DEHYDROGENASE"/>
    <property type="match status" value="1"/>
</dbReference>
<name>A0A4U8YTD9_9BACT</name>
<keyword evidence="4" id="KW-0862">Zinc</keyword>
<protein>
    <submittedName>
        <fullName evidence="7">Nad(P)-binding domain</fullName>
    </submittedName>
</protein>
<dbReference type="GO" id="GO:0016491">
    <property type="term" value="F:oxidoreductase activity"/>
    <property type="evidence" value="ECO:0007669"/>
    <property type="project" value="UniProtKB-KW"/>
</dbReference>
<dbReference type="InterPro" id="IPR036291">
    <property type="entry name" value="NAD(P)-bd_dom_sf"/>
</dbReference>
<reference evidence="7 8" key="1">
    <citation type="submission" date="2019-03" db="EMBL/GenBank/DDBJ databases">
        <authorList>
            <person name="Nijsse B."/>
        </authorList>
    </citation>
    <scope>NUCLEOTIDE SEQUENCE [LARGE SCALE GENOMIC DNA]</scope>
    <source>
        <strain evidence="7">Desulfoluna butyratoxydans MSL71</strain>
    </source>
</reference>
<evidence type="ECO:0000313" key="7">
    <source>
        <dbReference type="EMBL" id="VFQ47211.1"/>
    </source>
</evidence>
<keyword evidence="5" id="KW-0560">Oxidoreductase</keyword>
<dbReference type="GO" id="GO:0046872">
    <property type="term" value="F:metal ion binding"/>
    <property type="evidence" value="ECO:0007669"/>
    <property type="project" value="UniProtKB-KW"/>
</dbReference>
<dbReference type="Pfam" id="PF26370">
    <property type="entry name" value="KDD_N"/>
    <property type="match status" value="1"/>
</dbReference>
<keyword evidence="8" id="KW-1185">Reference proteome</keyword>
<dbReference type="PANTHER" id="PTHR43350">
    <property type="entry name" value="NAD-DEPENDENT ALCOHOL DEHYDROGENASE"/>
    <property type="match status" value="1"/>
</dbReference>
<dbReference type="InterPro" id="IPR058932">
    <property type="entry name" value="KDD_N"/>
</dbReference>
<keyword evidence="3" id="KW-0479">Metal-binding</keyword>
<dbReference type="EMBL" id="CAADHO010000014">
    <property type="protein sequence ID" value="VFQ47211.1"/>
    <property type="molecule type" value="Genomic_DNA"/>
</dbReference>
<dbReference type="AlphaFoldDB" id="A0A4U8YTD9"/>
<evidence type="ECO:0000256" key="1">
    <source>
        <dbReference type="ARBA" id="ARBA00001947"/>
    </source>
</evidence>
<comment type="similarity">
    <text evidence="2">Belongs to the zinc-containing alcohol dehydrogenase family.</text>
</comment>
<accession>A0A4U8YTD9</accession>
<evidence type="ECO:0000313" key="8">
    <source>
        <dbReference type="Proteomes" id="UP000507962"/>
    </source>
</evidence>
<dbReference type="SUPFAM" id="SSF51735">
    <property type="entry name" value="NAD(P)-binding Rossmann-fold domains"/>
    <property type="match status" value="1"/>
</dbReference>
<gene>
    <name evidence="7" type="ORF">MSL71_49000</name>
</gene>
<feature type="domain" description="L-erythro-3,5-diaminohexanoate dehydrogenase N-terminal" evidence="6">
    <location>
        <begin position="15"/>
        <end position="163"/>
    </location>
</feature>
<evidence type="ECO:0000256" key="4">
    <source>
        <dbReference type="ARBA" id="ARBA00022833"/>
    </source>
</evidence>
<evidence type="ECO:0000256" key="3">
    <source>
        <dbReference type="ARBA" id="ARBA00022723"/>
    </source>
</evidence>
<evidence type="ECO:0000256" key="2">
    <source>
        <dbReference type="ARBA" id="ARBA00008072"/>
    </source>
</evidence>
<dbReference type="RefSeq" id="WP_246317917.1">
    <property type="nucleotide sequence ID" value="NZ_CAADHO010000014.1"/>
</dbReference>
<organism evidence="7 8">
    <name type="scientific">Desulfoluna butyratoxydans</name>
    <dbReference type="NCBI Taxonomy" id="231438"/>
    <lineage>
        <taxon>Bacteria</taxon>
        <taxon>Pseudomonadati</taxon>
        <taxon>Thermodesulfobacteriota</taxon>
        <taxon>Desulfobacteria</taxon>
        <taxon>Desulfobacterales</taxon>
        <taxon>Desulfolunaceae</taxon>
        <taxon>Desulfoluna</taxon>
    </lineage>
</organism>
<proteinExistence type="inferred from homology"/>
<dbReference type="Gene3D" id="3.90.180.10">
    <property type="entry name" value="Medium-chain alcohol dehydrogenases, catalytic domain"/>
    <property type="match status" value="1"/>
</dbReference>
<dbReference type="Proteomes" id="UP000507962">
    <property type="component" value="Unassembled WGS sequence"/>
</dbReference>
<comment type="cofactor">
    <cofactor evidence="1">
        <name>Zn(2+)</name>
        <dbReference type="ChEBI" id="CHEBI:29105"/>
    </cofactor>
</comment>